<protein>
    <recommendedName>
        <fullName evidence="3">Elongation factor Tu</fullName>
    </recommendedName>
</protein>
<dbReference type="InterPro" id="IPR009000">
    <property type="entry name" value="Transl_B-barrel_sf"/>
</dbReference>
<evidence type="ECO:0000313" key="1">
    <source>
        <dbReference type="EMBL" id="GAA4504690.1"/>
    </source>
</evidence>
<gene>
    <name evidence="1" type="ORF">GCM10023191_059400</name>
</gene>
<sequence>MPLTATAALWAQRVRGDHGLMPTQDFHFVVERAFVISGRGAVAVGTLVSGQVTSGDTVCLHTDAGIVRVDDVWVELTGAGTDRLALLFRGLTKEDLLPGTIARSCRD</sequence>
<name>A0ABP8QKG5_9ACTN</name>
<organism evidence="1 2">
    <name type="scientific">Actinoallomurus oryzae</name>
    <dbReference type="NCBI Taxonomy" id="502180"/>
    <lineage>
        <taxon>Bacteria</taxon>
        <taxon>Bacillati</taxon>
        <taxon>Actinomycetota</taxon>
        <taxon>Actinomycetes</taxon>
        <taxon>Streptosporangiales</taxon>
        <taxon>Thermomonosporaceae</taxon>
        <taxon>Actinoallomurus</taxon>
    </lineage>
</organism>
<evidence type="ECO:0008006" key="3">
    <source>
        <dbReference type="Google" id="ProtNLM"/>
    </source>
</evidence>
<dbReference type="SUPFAM" id="SSF50447">
    <property type="entry name" value="Translation proteins"/>
    <property type="match status" value="1"/>
</dbReference>
<accession>A0ABP8QKG5</accession>
<reference evidence="2" key="1">
    <citation type="journal article" date="2019" name="Int. J. Syst. Evol. Microbiol.">
        <title>The Global Catalogue of Microorganisms (GCM) 10K type strain sequencing project: providing services to taxonomists for standard genome sequencing and annotation.</title>
        <authorList>
            <consortium name="The Broad Institute Genomics Platform"/>
            <consortium name="The Broad Institute Genome Sequencing Center for Infectious Disease"/>
            <person name="Wu L."/>
            <person name="Ma J."/>
        </authorList>
    </citation>
    <scope>NUCLEOTIDE SEQUENCE [LARGE SCALE GENOMIC DNA]</scope>
    <source>
        <strain evidence="2">JCM 17933</strain>
    </source>
</reference>
<dbReference type="EMBL" id="BAABHF010000035">
    <property type="protein sequence ID" value="GAA4504690.1"/>
    <property type="molecule type" value="Genomic_DNA"/>
</dbReference>
<dbReference type="Proteomes" id="UP001500503">
    <property type="component" value="Unassembled WGS sequence"/>
</dbReference>
<proteinExistence type="predicted"/>
<keyword evidence="2" id="KW-1185">Reference proteome</keyword>
<evidence type="ECO:0000313" key="2">
    <source>
        <dbReference type="Proteomes" id="UP001500503"/>
    </source>
</evidence>
<dbReference type="Gene3D" id="2.40.30.10">
    <property type="entry name" value="Translation factors"/>
    <property type="match status" value="1"/>
</dbReference>
<comment type="caution">
    <text evidence="1">The sequence shown here is derived from an EMBL/GenBank/DDBJ whole genome shotgun (WGS) entry which is preliminary data.</text>
</comment>